<dbReference type="GO" id="GO:0030488">
    <property type="term" value="P:tRNA methylation"/>
    <property type="evidence" value="ECO:0007669"/>
    <property type="project" value="TreeGrafter"/>
</dbReference>
<dbReference type="PANTHER" id="PTHR12029:SF11">
    <property type="entry name" value="METHYLTRANSFERASE TARBP1-RELATED"/>
    <property type="match status" value="1"/>
</dbReference>
<name>A0A8S2ZDE7_9BILA</name>
<evidence type="ECO:0000313" key="1">
    <source>
        <dbReference type="EMBL" id="CAF4619222.1"/>
    </source>
</evidence>
<dbReference type="AlphaFoldDB" id="A0A8S2ZDE7"/>
<evidence type="ECO:0000313" key="2">
    <source>
        <dbReference type="EMBL" id="CAF4692738.1"/>
    </source>
</evidence>
<dbReference type="InterPro" id="IPR029026">
    <property type="entry name" value="tRNA_m1G_MTases_N"/>
</dbReference>
<dbReference type="EMBL" id="CAJOBH010117251">
    <property type="protein sequence ID" value="CAF4692738.1"/>
    <property type="molecule type" value="Genomic_DNA"/>
</dbReference>
<protein>
    <submittedName>
        <fullName evidence="1">Uncharacterized protein</fullName>
    </submittedName>
</protein>
<comment type="caution">
    <text evidence="1">The sequence shown here is derived from an EMBL/GenBank/DDBJ whole genome shotgun (WGS) entry which is preliminary data.</text>
</comment>
<evidence type="ECO:0000313" key="3">
    <source>
        <dbReference type="Proteomes" id="UP000681967"/>
    </source>
</evidence>
<feature type="non-terminal residue" evidence="1">
    <location>
        <position position="1"/>
    </location>
</feature>
<accession>A0A8S2ZDE7</accession>
<dbReference type="EMBL" id="CAJOBH010102287">
    <property type="protein sequence ID" value="CAF4619222.1"/>
    <property type="molecule type" value="Genomic_DNA"/>
</dbReference>
<gene>
    <name evidence="1" type="ORF">BYL167_LOCUS40888</name>
    <name evidence="2" type="ORF">BYL167_LOCUS43782</name>
</gene>
<dbReference type="PANTHER" id="PTHR12029">
    <property type="entry name" value="RNA METHYLTRANSFERASE"/>
    <property type="match status" value="1"/>
</dbReference>
<organism evidence="1 3">
    <name type="scientific">Rotaria magnacalcarata</name>
    <dbReference type="NCBI Taxonomy" id="392030"/>
    <lineage>
        <taxon>Eukaryota</taxon>
        <taxon>Metazoa</taxon>
        <taxon>Spiralia</taxon>
        <taxon>Gnathifera</taxon>
        <taxon>Rotifera</taxon>
        <taxon>Eurotatoria</taxon>
        <taxon>Bdelloidea</taxon>
        <taxon>Philodinida</taxon>
        <taxon>Philodinidae</taxon>
        <taxon>Rotaria</taxon>
    </lineage>
</organism>
<proteinExistence type="predicted"/>
<dbReference type="Gene3D" id="3.40.1280.10">
    <property type="match status" value="1"/>
</dbReference>
<dbReference type="Proteomes" id="UP000681967">
    <property type="component" value="Unassembled WGS sequence"/>
</dbReference>
<dbReference type="GO" id="GO:0016423">
    <property type="term" value="F:tRNA (guanine) methyltransferase activity"/>
    <property type="evidence" value="ECO:0007669"/>
    <property type="project" value="TreeGrafter"/>
</dbReference>
<sequence>MTSHKWLRIKQVQERELKDYLIDMQAQGYTIVALEQTINSQNLYEFEFPEKT</sequence>
<dbReference type="InterPro" id="IPR045330">
    <property type="entry name" value="TRM3/TARBP1"/>
</dbReference>
<reference evidence="1" key="1">
    <citation type="submission" date="2021-02" db="EMBL/GenBank/DDBJ databases">
        <authorList>
            <person name="Nowell W R."/>
        </authorList>
    </citation>
    <scope>NUCLEOTIDE SEQUENCE</scope>
</reference>